<dbReference type="PROSITE" id="PS50932">
    <property type="entry name" value="HTH_LACI_2"/>
    <property type="match status" value="1"/>
</dbReference>
<dbReference type="InterPro" id="IPR010982">
    <property type="entry name" value="Lambda_DNA-bd_dom_sf"/>
</dbReference>
<dbReference type="EMBL" id="CP063196">
    <property type="protein sequence ID" value="UOE17878.1"/>
    <property type="molecule type" value="Genomic_DNA"/>
</dbReference>
<dbReference type="CDD" id="cd01392">
    <property type="entry name" value="HTH_LacI"/>
    <property type="match status" value="1"/>
</dbReference>
<dbReference type="PRINTS" id="PR00036">
    <property type="entry name" value="HTHLACI"/>
</dbReference>
<dbReference type="InterPro" id="IPR000843">
    <property type="entry name" value="HTH_LacI"/>
</dbReference>
<dbReference type="GO" id="GO:0003700">
    <property type="term" value="F:DNA-binding transcription factor activity"/>
    <property type="evidence" value="ECO:0007669"/>
    <property type="project" value="TreeGrafter"/>
</dbReference>
<dbReference type="Pfam" id="PF00356">
    <property type="entry name" value="LacI"/>
    <property type="match status" value="1"/>
</dbReference>
<evidence type="ECO:0000313" key="1">
    <source>
        <dbReference type="EMBL" id="UOE17878.1"/>
    </source>
</evidence>
<dbReference type="SUPFAM" id="SSF47413">
    <property type="entry name" value="lambda repressor-like DNA-binding domains"/>
    <property type="match status" value="1"/>
</dbReference>
<keyword evidence="2" id="KW-1185">Reference proteome</keyword>
<evidence type="ECO:0000313" key="2">
    <source>
        <dbReference type="Proteomes" id="UP000265719"/>
    </source>
</evidence>
<dbReference type="Gene3D" id="3.40.50.2300">
    <property type="match status" value="2"/>
</dbReference>
<reference evidence="1" key="1">
    <citation type="submission" date="2020-10" db="EMBL/GenBank/DDBJ databases">
        <title>De novo genome project of the cellulose decomposer Thermobifida halotolerans type strain.</title>
        <authorList>
            <person name="Nagy I."/>
            <person name="Horvath B."/>
            <person name="Kukolya J."/>
            <person name="Nagy I."/>
            <person name="Orsini M."/>
        </authorList>
    </citation>
    <scope>NUCLEOTIDE SEQUENCE</scope>
    <source>
        <strain evidence="1">DSM 44931</strain>
    </source>
</reference>
<dbReference type="PROSITE" id="PS00356">
    <property type="entry name" value="HTH_LACI_1"/>
    <property type="match status" value="1"/>
</dbReference>
<name>A0A399G3B7_9ACTN</name>
<dbReference type="PANTHER" id="PTHR30146">
    <property type="entry name" value="LACI-RELATED TRANSCRIPTIONAL REPRESSOR"/>
    <property type="match status" value="1"/>
</dbReference>
<proteinExistence type="predicted"/>
<dbReference type="AlphaFoldDB" id="A0A399G3B7"/>
<dbReference type="KEGG" id="thao:NI17_013410"/>
<accession>A0A399G3B7</accession>
<protein>
    <submittedName>
        <fullName evidence="1">LacI family DNA-binding transcriptional regulator</fullName>
    </submittedName>
</protein>
<dbReference type="Gene3D" id="1.10.260.40">
    <property type="entry name" value="lambda repressor-like DNA-binding domains"/>
    <property type="match status" value="1"/>
</dbReference>
<sequence>MPRLPTVTDVARAAGVSRQTVSNVLNSPEVVRPDTRERVERAIEALGYRPHASARRLRTRRSSTIGIRLDPFANGISGAVLDRYVHALTERAAERGLRVLLYTARSPEEEIEQLRSLIEGADVDAFVLTSTFRGDPRTGWLLEHDVPFATFGRPWDEDDVGTPRYPWVDVDGAAGTAAATEYALEQGARRVGFLGWPASSGTGDDRERGWRETLQAHGVPADGLRYTVEEDVPQARRAMTRVLSRDDPPDAVVCASDSLALGAHLAASDLGRSNLLVVGFDNTPVADALGFASVEQLPDQIAAGTLDLLMGSRSRAVDRARAAPRPAHLLVTPRLVRR</sequence>
<dbReference type="GO" id="GO:0000976">
    <property type="term" value="F:transcription cis-regulatory region binding"/>
    <property type="evidence" value="ECO:0007669"/>
    <property type="project" value="TreeGrafter"/>
</dbReference>
<keyword evidence="1" id="KW-0238">DNA-binding</keyword>
<dbReference type="Pfam" id="PF00532">
    <property type="entry name" value="Peripla_BP_1"/>
    <property type="match status" value="1"/>
</dbReference>
<organism evidence="1 2">
    <name type="scientific">Thermobifida halotolerans</name>
    <dbReference type="NCBI Taxonomy" id="483545"/>
    <lineage>
        <taxon>Bacteria</taxon>
        <taxon>Bacillati</taxon>
        <taxon>Actinomycetota</taxon>
        <taxon>Actinomycetes</taxon>
        <taxon>Streptosporangiales</taxon>
        <taxon>Nocardiopsidaceae</taxon>
        <taxon>Thermobifida</taxon>
    </lineage>
</organism>
<dbReference type="RefSeq" id="WP_068688855.1">
    <property type="nucleotide sequence ID" value="NZ_CP063196.1"/>
</dbReference>
<dbReference type="SUPFAM" id="SSF53822">
    <property type="entry name" value="Periplasmic binding protein-like I"/>
    <property type="match status" value="1"/>
</dbReference>
<dbReference type="InterPro" id="IPR001761">
    <property type="entry name" value="Peripla_BP/Lac1_sug-bd_dom"/>
</dbReference>
<gene>
    <name evidence="1" type="ORF">NI17_013410</name>
</gene>
<dbReference type="PANTHER" id="PTHR30146:SF109">
    <property type="entry name" value="HTH-TYPE TRANSCRIPTIONAL REGULATOR GALS"/>
    <property type="match status" value="1"/>
</dbReference>
<dbReference type="SMART" id="SM00354">
    <property type="entry name" value="HTH_LACI"/>
    <property type="match status" value="1"/>
</dbReference>
<dbReference type="OrthoDB" id="252678at2"/>
<dbReference type="Proteomes" id="UP000265719">
    <property type="component" value="Chromosome"/>
</dbReference>
<dbReference type="InterPro" id="IPR028082">
    <property type="entry name" value="Peripla_BP_I"/>
</dbReference>